<dbReference type="EMBL" id="JBHSOJ010000016">
    <property type="protein sequence ID" value="MFC5631227.1"/>
    <property type="molecule type" value="Genomic_DNA"/>
</dbReference>
<name>A0ABW0UCF3_9STRE</name>
<keyword evidence="2" id="KW-1185">Reference proteome</keyword>
<comment type="caution">
    <text evidence="1">The sequence shown here is derived from an EMBL/GenBank/DDBJ whole genome shotgun (WGS) entry which is preliminary data.</text>
</comment>
<proteinExistence type="predicted"/>
<dbReference type="InterPro" id="IPR029060">
    <property type="entry name" value="PIN-like_dom_sf"/>
</dbReference>
<organism evidence="1 2">
    <name type="scientific">Streptococcus caledonicus</name>
    <dbReference type="NCBI Taxonomy" id="2614158"/>
    <lineage>
        <taxon>Bacteria</taxon>
        <taxon>Bacillati</taxon>
        <taxon>Bacillota</taxon>
        <taxon>Bacilli</taxon>
        <taxon>Lactobacillales</taxon>
        <taxon>Streptococcaceae</taxon>
        <taxon>Streptococcus</taxon>
    </lineage>
</organism>
<protein>
    <submittedName>
        <fullName evidence="1">DUF4411 family protein</fullName>
    </submittedName>
</protein>
<gene>
    <name evidence="1" type="ORF">ACFPQ3_06480</name>
</gene>
<dbReference type="Proteomes" id="UP001596110">
    <property type="component" value="Unassembled WGS sequence"/>
</dbReference>
<reference evidence="2" key="1">
    <citation type="journal article" date="2019" name="Int. J. Syst. Evol. Microbiol.">
        <title>The Global Catalogue of Microorganisms (GCM) 10K type strain sequencing project: providing services to taxonomists for standard genome sequencing and annotation.</title>
        <authorList>
            <consortium name="The Broad Institute Genomics Platform"/>
            <consortium name="The Broad Institute Genome Sequencing Center for Infectious Disease"/>
            <person name="Wu L."/>
            <person name="Ma J."/>
        </authorList>
    </citation>
    <scope>NUCLEOTIDE SEQUENCE [LARGE SCALE GENOMIC DNA]</scope>
    <source>
        <strain evidence="2">DT43</strain>
    </source>
</reference>
<dbReference type="PIRSF" id="PIRSF008505">
    <property type="entry name" value="UCP008505"/>
    <property type="match status" value="1"/>
</dbReference>
<accession>A0ABW0UCF3</accession>
<dbReference type="InterPro" id="IPR016541">
    <property type="entry name" value="UCP008505"/>
</dbReference>
<evidence type="ECO:0000313" key="1">
    <source>
        <dbReference type="EMBL" id="MFC5631227.1"/>
    </source>
</evidence>
<dbReference type="Pfam" id="PF14367">
    <property type="entry name" value="DUF4411"/>
    <property type="match status" value="1"/>
</dbReference>
<dbReference type="Gene3D" id="3.40.50.1010">
    <property type="entry name" value="5'-nuclease"/>
    <property type="match status" value="1"/>
</dbReference>
<sequence>MYLLDANIYLNFYDRYYKVQFFPSFWNKLPSILNSKVIIPDVVISENYQSSFLSEWLKQNYLKEIINHKDYVADWGSVLNYISESDVYSDGALMGDKGWAHERIADPWIIAIAKAENLTVVTSETSNVSLNSKNPSKNPKIPDVCKELEVRCIDMNTFFEEVNLMI</sequence>
<evidence type="ECO:0000313" key="2">
    <source>
        <dbReference type="Proteomes" id="UP001596110"/>
    </source>
</evidence>
<dbReference type="RefSeq" id="WP_156805274.1">
    <property type="nucleotide sequence ID" value="NZ_JBHSOJ010000016.1"/>
</dbReference>
<dbReference type="SUPFAM" id="SSF88723">
    <property type="entry name" value="PIN domain-like"/>
    <property type="match status" value="1"/>
</dbReference>